<dbReference type="EMBL" id="CAJQZC010000015">
    <property type="protein sequence ID" value="CAG4924786.1"/>
    <property type="molecule type" value="Genomic_DNA"/>
</dbReference>
<name>A0A9N8S2J5_9BURK</name>
<dbReference type="InterPro" id="IPR005079">
    <property type="entry name" value="Peptidase_C45_hydrolase"/>
</dbReference>
<protein>
    <recommendedName>
        <fullName evidence="1">Peptidase C45 hydrolase domain-containing protein</fullName>
    </recommendedName>
</protein>
<dbReference type="InterPro" id="IPR047794">
    <property type="entry name" value="C45_proenzyme-like"/>
</dbReference>
<dbReference type="Proteomes" id="UP000789704">
    <property type="component" value="Unassembled WGS sequence"/>
</dbReference>
<evidence type="ECO:0000313" key="2">
    <source>
        <dbReference type="EMBL" id="CAG4924786.1"/>
    </source>
</evidence>
<dbReference type="Gene3D" id="3.60.60.10">
    <property type="entry name" value="Penicillin V Acylase, Chain A"/>
    <property type="match status" value="1"/>
</dbReference>
<dbReference type="NCBIfam" id="NF040521">
    <property type="entry name" value="C45_proenzyme"/>
    <property type="match status" value="1"/>
</dbReference>
<reference evidence="2" key="1">
    <citation type="submission" date="2021-04" db="EMBL/GenBank/DDBJ databases">
        <authorList>
            <person name="Vanwijnsberghe S."/>
        </authorList>
    </citation>
    <scope>NUCLEOTIDE SEQUENCE</scope>
    <source>
        <strain evidence="2">LMG 31841</strain>
    </source>
</reference>
<sequence length="414" mass="44827">MAPVTPPLLRNAFLENHMIEVDTILAGGPADFSEPRRLVLSGPHQEIGRHLAAIAAERYGWQPEPVHDSARVRARKAWFAEHWPTHAARMRGAALACGLAYEDDTFDLGEVPYLMSLGACSASWHPPRHTSDGRGRLSRNYDFSTGTLGEFIAAFAANGASMSPAPPRAPGQLPMTARPYVIESYPDSGYATLQVRSYDLLGGCLDGINSAGLAVALLADLDAAGKTPTMELQPGVNELEVPCYLLETCANVDEALERLARLEHYVATLPCHFIIADRTGASVVWEPFAAKGATTISGNGKPQVVTNHELARFPSVVDLPDEAGHGLTYQRMRALTERIGDRALTTVEIADAAAAVRFPVASEGMEVRTLWNSQYDVDALTLDITFYLGDEGSTLRYSPVQTPQLDRSRAFSPA</sequence>
<dbReference type="AlphaFoldDB" id="A0A9N8S2J5"/>
<evidence type="ECO:0000313" key="3">
    <source>
        <dbReference type="Proteomes" id="UP000789704"/>
    </source>
</evidence>
<keyword evidence="3" id="KW-1185">Reference proteome</keyword>
<dbReference type="SUPFAM" id="SSF56235">
    <property type="entry name" value="N-terminal nucleophile aminohydrolases (Ntn hydrolases)"/>
    <property type="match status" value="1"/>
</dbReference>
<feature type="domain" description="Peptidase C45 hydrolase" evidence="1">
    <location>
        <begin position="136"/>
        <end position="308"/>
    </location>
</feature>
<proteinExistence type="predicted"/>
<gene>
    <name evidence="2" type="ORF">LMG31841_05420</name>
</gene>
<dbReference type="InterPro" id="IPR029055">
    <property type="entry name" value="Ntn_hydrolases_N"/>
</dbReference>
<organism evidence="2 3">
    <name type="scientific">Paraburkholderia saeva</name>
    <dbReference type="NCBI Taxonomy" id="2777537"/>
    <lineage>
        <taxon>Bacteria</taxon>
        <taxon>Pseudomonadati</taxon>
        <taxon>Pseudomonadota</taxon>
        <taxon>Betaproteobacteria</taxon>
        <taxon>Burkholderiales</taxon>
        <taxon>Burkholderiaceae</taxon>
        <taxon>Paraburkholderia</taxon>
    </lineage>
</organism>
<dbReference type="Pfam" id="PF03417">
    <property type="entry name" value="AAT"/>
    <property type="match status" value="1"/>
</dbReference>
<evidence type="ECO:0000259" key="1">
    <source>
        <dbReference type="Pfam" id="PF03417"/>
    </source>
</evidence>
<accession>A0A9N8S2J5</accession>
<comment type="caution">
    <text evidence="2">The sequence shown here is derived from an EMBL/GenBank/DDBJ whole genome shotgun (WGS) entry which is preliminary data.</text>
</comment>